<dbReference type="GO" id="GO:0003779">
    <property type="term" value="F:actin binding"/>
    <property type="evidence" value="ECO:0007669"/>
    <property type="project" value="InterPro"/>
</dbReference>
<evidence type="ECO:0000256" key="1">
    <source>
        <dbReference type="ARBA" id="ARBA00007659"/>
    </source>
</evidence>
<name>A0AAF0XUY0_DAUCS</name>
<dbReference type="PANTHER" id="PTHR10652">
    <property type="entry name" value="ADENYLYL CYCLASE-ASSOCIATED PROTEIN"/>
    <property type="match status" value="1"/>
</dbReference>
<dbReference type="Pfam" id="PF21938">
    <property type="entry name" value="CAP_N"/>
    <property type="match status" value="1"/>
</dbReference>
<reference evidence="5" key="1">
    <citation type="journal article" date="2016" name="Nat. Genet.">
        <title>A high-quality carrot genome assembly provides new insights into carotenoid accumulation and asterid genome evolution.</title>
        <authorList>
            <person name="Iorizzo M."/>
            <person name="Ellison S."/>
            <person name="Senalik D."/>
            <person name="Zeng P."/>
            <person name="Satapoomin P."/>
            <person name="Huang J."/>
            <person name="Bowman M."/>
            <person name="Iovene M."/>
            <person name="Sanseverino W."/>
            <person name="Cavagnaro P."/>
            <person name="Yildiz M."/>
            <person name="Macko-Podgorni A."/>
            <person name="Moranska E."/>
            <person name="Grzebelus E."/>
            <person name="Grzebelus D."/>
            <person name="Ashrafi H."/>
            <person name="Zheng Z."/>
            <person name="Cheng S."/>
            <person name="Spooner D."/>
            <person name="Van Deynze A."/>
            <person name="Simon P."/>
        </authorList>
    </citation>
    <scope>NUCLEOTIDE SEQUENCE</scope>
    <source>
        <tissue evidence="5">Leaf</tissue>
    </source>
</reference>
<dbReference type="PANTHER" id="PTHR10652:SF0">
    <property type="entry name" value="ADENYLYL CYCLASE-ASSOCIATED PROTEIN"/>
    <property type="match status" value="1"/>
</dbReference>
<evidence type="ECO:0000256" key="2">
    <source>
        <dbReference type="RuleBase" id="RU000647"/>
    </source>
</evidence>
<dbReference type="InterPro" id="IPR006599">
    <property type="entry name" value="CARP_motif"/>
</dbReference>
<dbReference type="SUPFAM" id="SSF101278">
    <property type="entry name" value="N-terminal domain of adenylylcyclase associated protein, CAP"/>
    <property type="match status" value="1"/>
</dbReference>
<organism evidence="5 6">
    <name type="scientific">Daucus carota subsp. sativus</name>
    <name type="common">Carrot</name>
    <dbReference type="NCBI Taxonomy" id="79200"/>
    <lineage>
        <taxon>Eukaryota</taxon>
        <taxon>Viridiplantae</taxon>
        <taxon>Streptophyta</taxon>
        <taxon>Embryophyta</taxon>
        <taxon>Tracheophyta</taxon>
        <taxon>Spermatophyta</taxon>
        <taxon>Magnoliopsida</taxon>
        <taxon>eudicotyledons</taxon>
        <taxon>Gunneridae</taxon>
        <taxon>Pentapetalae</taxon>
        <taxon>asterids</taxon>
        <taxon>campanulids</taxon>
        <taxon>Apiales</taxon>
        <taxon>Apiaceae</taxon>
        <taxon>Apioideae</taxon>
        <taxon>Scandiceae</taxon>
        <taxon>Daucinae</taxon>
        <taxon>Daucus</taxon>
        <taxon>Daucus sect. Daucus</taxon>
    </lineage>
</organism>
<dbReference type="InterPro" id="IPR001837">
    <property type="entry name" value="Adenylate_cyclase-assoc_CAP"/>
</dbReference>
<dbReference type="InterPro" id="IPR036222">
    <property type="entry name" value="CAP_N_sf"/>
</dbReference>
<dbReference type="InterPro" id="IPR016098">
    <property type="entry name" value="CAP/MinC_C"/>
</dbReference>
<dbReference type="Gene3D" id="1.25.40.330">
    <property type="entry name" value="Adenylate cyclase-associated CAP, N-terminal domain"/>
    <property type="match status" value="1"/>
</dbReference>
<keyword evidence="6" id="KW-1185">Reference proteome</keyword>
<dbReference type="KEGG" id="dcr:108201886"/>
<feature type="domain" description="C-CAP/cofactor C-like" evidence="4">
    <location>
        <begin position="305"/>
        <end position="442"/>
    </location>
</feature>
<reference evidence="5" key="2">
    <citation type="submission" date="2022-03" db="EMBL/GenBank/DDBJ databases">
        <title>Draft title - Genomic analysis of global carrot germplasm unveils the trajectory of domestication and the origin of high carotenoid orange carrot.</title>
        <authorList>
            <person name="Iorizzo M."/>
            <person name="Ellison S."/>
            <person name="Senalik D."/>
            <person name="Macko-Podgorni A."/>
            <person name="Grzebelus D."/>
            <person name="Bostan H."/>
            <person name="Rolling W."/>
            <person name="Curaba J."/>
            <person name="Simon P."/>
        </authorList>
    </citation>
    <scope>NUCLEOTIDE SEQUENCE</scope>
    <source>
        <tissue evidence="5">Leaf</tissue>
    </source>
</reference>
<dbReference type="SUPFAM" id="SSF69340">
    <property type="entry name" value="C-terminal domain of adenylylcyclase associated protein"/>
    <property type="match status" value="1"/>
</dbReference>
<dbReference type="GO" id="GO:0007015">
    <property type="term" value="P:actin filament organization"/>
    <property type="evidence" value="ECO:0007669"/>
    <property type="project" value="TreeGrafter"/>
</dbReference>
<proteinExistence type="inferred from homology"/>
<gene>
    <name evidence="5" type="ORF">DCAR_0933308</name>
</gene>
<dbReference type="PROSITE" id="PS01088">
    <property type="entry name" value="CAP_1"/>
    <property type="match status" value="1"/>
</dbReference>
<dbReference type="GO" id="GO:0008179">
    <property type="term" value="F:adenylate cyclase binding"/>
    <property type="evidence" value="ECO:0007669"/>
    <property type="project" value="TreeGrafter"/>
</dbReference>
<dbReference type="InterPro" id="IPR013992">
    <property type="entry name" value="Adenylate_cyclase-assoc_CAP_N"/>
</dbReference>
<dbReference type="GO" id="GO:0005737">
    <property type="term" value="C:cytoplasm"/>
    <property type="evidence" value="ECO:0007669"/>
    <property type="project" value="TreeGrafter"/>
</dbReference>
<dbReference type="InterPro" id="IPR017901">
    <property type="entry name" value="C-CAP_CF_C-like"/>
</dbReference>
<dbReference type="Pfam" id="PF08603">
    <property type="entry name" value="CAP_C"/>
    <property type="match status" value="1"/>
</dbReference>
<dbReference type="InterPro" id="IPR053950">
    <property type="entry name" value="CAP_N"/>
</dbReference>
<dbReference type="Proteomes" id="UP000077755">
    <property type="component" value="Chromosome 9"/>
</dbReference>
<dbReference type="SMART" id="SM00673">
    <property type="entry name" value="CARP"/>
    <property type="match status" value="2"/>
</dbReference>
<dbReference type="InterPro" id="IPR036223">
    <property type="entry name" value="CAP_C_sf"/>
</dbReference>
<protein>
    <recommendedName>
        <fullName evidence="2">Adenylyl cyclase-associated protein</fullName>
    </recommendedName>
</protein>
<dbReference type="FunFam" id="2.160.20.70:FF:000006">
    <property type="entry name" value="Adenylyl cyclase-associated protein"/>
    <property type="match status" value="1"/>
</dbReference>
<dbReference type="InterPro" id="IPR013912">
    <property type="entry name" value="Adenylate_cyclase-assoc_CAP_C"/>
</dbReference>
<feature type="compositionally biased region" description="Basic and acidic residues" evidence="3">
    <location>
        <begin position="270"/>
        <end position="282"/>
    </location>
</feature>
<dbReference type="PROSITE" id="PS51329">
    <property type="entry name" value="C_CAP_COFACTOR_C"/>
    <property type="match status" value="1"/>
</dbReference>
<dbReference type="Gene3D" id="2.160.20.70">
    <property type="match status" value="1"/>
</dbReference>
<dbReference type="InterPro" id="IPR018106">
    <property type="entry name" value="CAP_CS_N"/>
</dbReference>
<evidence type="ECO:0000313" key="6">
    <source>
        <dbReference type="Proteomes" id="UP000077755"/>
    </source>
</evidence>
<feature type="region of interest" description="Disordered" evidence="3">
    <location>
        <begin position="269"/>
        <end position="305"/>
    </location>
</feature>
<feature type="compositionally biased region" description="Low complexity" evidence="3">
    <location>
        <begin position="232"/>
        <end position="248"/>
    </location>
</feature>
<evidence type="ECO:0000256" key="3">
    <source>
        <dbReference type="SAM" id="MobiDB-lite"/>
    </source>
</evidence>
<dbReference type="AlphaFoldDB" id="A0AAF0XUY0"/>
<sequence length="465" mass="49991">MEESLIKRLESAVTRLESLSDGLRSGASAATGGDAASDPSVVAFEDLMSEYVGRILKAAETIGGEVFDVTRVLEEGFSVQKDLIIQMKQSQKPDMAGLCAFLGPLNQVITKANEMTGGKRSDFFNHLKTVAESMSALAWIAYTGKDCGMSMPIAHVEESWQSAEFYNNKVLVEYRNKDPNHVEWAKAMKELFTPGLRDYVKAHYALGPVWSATGKTIQSAPKSSPAPPPAPSASLANSGTSKPSSSNSAGMSAVFNDISSGNVTAGLRKVTNDMKTKNRADRGGSVTTTEKESRPKSFSSAKTGPPKLELQMGRKWVVENQTGVKDLAIDDCDAKQTVYIFNCKDSVLQIKGKANNITIDKCNKMGVVFEDVVAACEIVNCNRLEVQCQGTAPTISIDNTTGCQVYLSKDSLGSSITTAKSSEVNMLVPGASPEDDMVEHPLPQQYMHVFQDGQFVTSPVSHSGA</sequence>
<dbReference type="Pfam" id="PF01213">
    <property type="entry name" value="CAP_N-CM"/>
    <property type="match status" value="1"/>
</dbReference>
<accession>A0AAF0XUY0</accession>
<dbReference type="GO" id="GO:0019933">
    <property type="term" value="P:cAMP-mediated signaling"/>
    <property type="evidence" value="ECO:0007669"/>
    <property type="project" value="TreeGrafter"/>
</dbReference>
<feature type="region of interest" description="Disordered" evidence="3">
    <location>
        <begin position="216"/>
        <end position="249"/>
    </location>
</feature>
<dbReference type="FunFam" id="1.25.40.330:FF:000001">
    <property type="entry name" value="Adenylyl cyclase-associated protein"/>
    <property type="match status" value="1"/>
</dbReference>
<dbReference type="EMBL" id="CP093351">
    <property type="protein sequence ID" value="WOH13797.1"/>
    <property type="molecule type" value="Genomic_DNA"/>
</dbReference>
<evidence type="ECO:0000313" key="5">
    <source>
        <dbReference type="EMBL" id="WOH13797.1"/>
    </source>
</evidence>
<evidence type="ECO:0000259" key="4">
    <source>
        <dbReference type="PROSITE" id="PS51329"/>
    </source>
</evidence>
<comment type="similarity">
    <text evidence="1 2">Belongs to the CAP family.</text>
</comment>